<comment type="caution">
    <text evidence="1">The sequence shown here is derived from an EMBL/GenBank/DDBJ whole genome shotgun (WGS) entry which is preliminary data.</text>
</comment>
<protein>
    <recommendedName>
        <fullName evidence="3">HEPN domain-containing protein</fullName>
    </recommendedName>
</protein>
<accession>A0A9Q5W825</accession>
<evidence type="ECO:0008006" key="3">
    <source>
        <dbReference type="Google" id="ProtNLM"/>
    </source>
</evidence>
<sequence>MTIIFTQREMQKAWRNHFFAYKTATSMCKNNNNAHRLNLFYAVECGLKAVLMRRQRQNRTDMCQDITECQHDINKLLDRVRAGQVLKLPKISISKIVDTKGNRIDRKINSGQINQVWRYGAEVIKIEEVDRIQVATDGDIENRLLKISEWIQTELKD</sequence>
<dbReference type="Proteomes" id="UP000190056">
    <property type="component" value="Unassembled WGS sequence"/>
</dbReference>
<gene>
    <name evidence="1" type="ORF">CENA302_12860</name>
</gene>
<name>A0A9Q5W825_9CYAN</name>
<organism evidence="1 2">
    <name type="scientific">Cylindrospermopsis raciborskii CENA302</name>
    <dbReference type="NCBI Taxonomy" id="1170768"/>
    <lineage>
        <taxon>Bacteria</taxon>
        <taxon>Bacillati</taxon>
        <taxon>Cyanobacteriota</taxon>
        <taxon>Cyanophyceae</taxon>
        <taxon>Nostocales</taxon>
        <taxon>Aphanizomenonaceae</taxon>
        <taxon>Cylindrospermopsis</taxon>
    </lineage>
</organism>
<reference evidence="1 2" key="1">
    <citation type="submission" date="2017-01" db="EMBL/GenBank/DDBJ databases">
        <authorList>
            <person name="Abreu V.A."/>
            <person name="Popin R.V."/>
            <person name="Rigonato J."/>
            <person name="Andreote A.P."/>
            <person name="Schaker P.C."/>
            <person name="Hoff-Risseti C."/>
            <person name="Alvarenga D.O."/>
            <person name="Varani A.M."/>
            <person name="Fiore M.F."/>
        </authorList>
    </citation>
    <scope>NUCLEOTIDE SEQUENCE [LARGE SCALE GENOMIC DNA]</scope>
    <source>
        <strain evidence="1 2">CENA302</strain>
    </source>
</reference>
<evidence type="ECO:0000313" key="1">
    <source>
        <dbReference type="EMBL" id="OPH08862.1"/>
    </source>
</evidence>
<dbReference type="AlphaFoldDB" id="A0A9Q5W825"/>
<proteinExistence type="predicted"/>
<evidence type="ECO:0000313" key="2">
    <source>
        <dbReference type="Proteomes" id="UP000190056"/>
    </source>
</evidence>
<dbReference type="RefSeq" id="WP_071249716.1">
    <property type="nucleotide sequence ID" value="NZ_MTPU01000054.1"/>
</dbReference>
<dbReference type="EMBL" id="MTPU01000054">
    <property type="protein sequence ID" value="OPH08862.1"/>
    <property type="molecule type" value="Genomic_DNA"/>
</dbReference>